<gene>
    <name evidence="1" type="ORF">Amon02_001241000</name>
</gene>
<organism evidence="1 2">
    <name type="scientific">Ambrosiozyma monospora</name>
    <name type="common">Yeast</name>
    <name type="synonym">Endomycopsis monosporus</name>
    <dbReference type="NCBI Taxonomy" id="43982"/>
    <lineage>
        <taxon>Eukaryota</taxon>
        <taxon>Fungi</taxon>
        <taxon>Dikarya</taxon>
        <taxon>Ascomycota</taxon>
        <taxon>Saccharomycotina</taxon>
        <taxon>Pichiomycetes</taxon>
        <taxon>Pichiales</taxon>
        <taxon>Pichiaceae</taxon>
        <taxon>Ambrosiozyma</taxon>
    </lineage>
</organism>
<dbReference type="EMBL" id="BSXS01014547">
    <property type="protein sequence ID" value="GMF05639.1"/>
    <property type="molecule type" value="Genomic_DNA"/>
</dbReference>
<protein>
    <submittedName>
        <fullName evidence="1">Unnamed protein product</fullName>
    </submittedName>
</protein>
<accession>A0ACB5UAJ4</accession>
<evidence type="ECO:0000313" key="1">
    <source>
        <dbReference type="EMBL" id="GMF05639.1"/>
    </source>
</evidence>
<reference evidence="1" key="1">
    <citation type="submission" date="2023-04" db="EMBL/GenBank/DDBJ databases">
        <title>Ambrosiozyma monospora NBRC 10751.</title>
        <authorList>
            <person name="Ichikawa N."/>
            <person name="Sato H."/>
            <person name="Tonouchi N."/>
        </authorList>
    </citation>
    <scope>NUCLEOTIDE SEQUENCE</scope>
    <source>
        <strain evidence="1">NBRC 10751</strain>
    </source>
</reference>
<evidence type="ECO:0000313" key="2">
    <source>
        <dbReference type="Proteomes" id="UP001165064"/>
    </source>
</evidence>
<proteinExistence type="predicted"/>
<dbReference type="Proteomes" id="UP001165064">
    <property type="component" value="Unassembled WGS sequence"/>
</dbReference>
<keyword evidence="2" id="KW-1185">Reference proteome</keyword>
<name>A0ACB5UAJ4_AMBMO</name>
<sequence length="202" mass="21947">MFHTPPTKDSWSSGTAIKNSYLADQPDSISSSNSQPSSSPSSTMRSDLGDTRSIHSETSTSLLDSSDKKPETTSINNDLGDDAHSSLTNPKTIRNESSSNSITDDNNDTLTNALTSRQDVPLPSFNDDLDHNTPSDQENRHEKLDSSLVTCTEISDADDSETAIKGDVTEKQTSQENDKAKEEEAVEEDIDDDIPIKPLSNI</sequence>
<comment type="caution">
    <text evidence="1">The sequence shown here is derived from an EMBL/GenBank/DDBJ whole genome shotgun (WGS) entry which is preliminary data.</text>
</comment>